<organism evidence="2 3">
    <name type="scientific">Paraburkholderia aspalathi</name>
    <dbReference type="NCBI Taxonomy" id="1324617"/>
    <lineage>
        <taxon>Bacteria</taxon>
        <taxon>Pseudomonadati</taxon>
        <taxon>Pseudomonadota</taxon>
        <taxon>Betaproteobacteria</taxon>
        <taxon>Burkholderiales</taxon>
        <taxon>Burkholderiaceae</taxon>
        <taxon>Paraburkholderia</taxon>
    </lineage>
</organism>
<dbReference type="Proteomes" id="UP000198844">
    <property type="component" value="Unassembled WGS sequence"/>
</dbReference>
<reference evidence="2 3" key="1">
    <citation type="submission" date="2016-10" db="EMBL/GenBank/DDBJ databases">
        <authorList>
            <person name="de Groot N.N."/>
        </authorList>
    </citation>
    <scope>NUCLEOTIDE SEQUENCE [LARGE SCALE GENOMIC DNA]</scope>
    <source>
        <strain evidence="2 3">LMG 27731</strain>
    </source>
</reference>
<feature type="region of interest" description="Disordered" evidence="1">
    <location>
        <begin position="1"/>
        <end position="22"/>
    </location>
</feature>
<dbReference type="AlphaFoldDB" id="A0A1I7EJR1"/>
<dbReference type="OrthoDB" id="9035207at2"/>
<protein>
    <submittedName>
        <fullName evidence="2">Toxic protein SymE</fullName>
    </submittedName>
</protein>
<evidence type="ECO:0000313" key="2">
    <source>
        <dbReference type="EMBL" id="SFU24176.1"/>
    </source>
</evidence>
<dbReference type="EMBL" id="FPBH01000025">
    <property type="protein sequence ID" value="SFU24176.1"/>
    <property type="molecule type" value="Genomic_DNA"/>
</dbReference>
<evidence type="ECO:0000313" key="3">
    <source>
        <dbReference type="Proteomes" id="UP000198844"/>
    </source>
</evidence>
<dbReference type="RefSeq" id="WP_143131795.1">
    <property type="nucleotide sequence ID" value="NZ_FPBH01000025.1"/>
</dbReference>
<evidence type="ECO:0000256" key="1">
    <source>
        <dbReference type="SAM" id="MobiDB-lite"/>
    </source>
</evidence>
<sequence>MANINLKPRRTRTEPPTNISATLERAPATDSLQQQARRVAFPWMLVTDALLERIGFRPGQQVMLSVDHRYGKITISLDHDYTIAGRPMTQKQIRQRGGLRTD</sequence>
<proteinExistence type="predicted"/>
<gene>
    <name evidence="2" type="ORF">SAMN05192563_102568</name>
</gene>
<name>A0A1I7EJR1_9BURK</name>
<accession>A0A1I7EJR1</accession>